<dbReference type="NCBIfam" id="NF000832">
    <property type="entry name" value="PRK00070.3-2"/>
    <property type="match status" value="1"/>
</dbReference>
<evidence type="ECO:0000256" key="2">
    <source>
        <dbReference type="ARBA" id="ARBA00022679"/>
    </source>
</evidence>
<keyword evidence="8" id="KW-0963">Cytoplasm</keyword>
<dbReference type="AlphaFoldDB" id="A0A9E8MJL8"/>
<dbReference type="KEGG" id="mdb:OVN18_06750"/>
<name>A0A9E8MJL8_9MICO</name>
<comment type="function">
    <text evidence="8">Transfers the 4'-phosphopantetheine moiety from coenzyme A to a Ser of acyl-carrier-protein.</text>
</comment>
<dbReference type="InterPro" id="IPR004568">
    <property type="entry name" value="Ppantetheine-prot_Trfase_dom"/>
</dbReference>
<keyword evidence="1 8" id="KW-0444">Lipid biosynthesis</keyword>
<dbReference type="HAMAP" id="MF_00101">
    <property type="entry name" value="AcpS"/>
    <property type="match status" value="1"/>
</dbReference>
<dbReference type="RefSeq" id="WP_267738876.1">
    <property type="nucleotide sequence ID" value="NZ_CP113089.1"/>
</dbReference>
<keyword evidence="2 8" id="KW-0808">Transferase</keyword>
<feature type="domain" description="4'-phosphopantetheinyl transferase" evidence="9">
    <location>
        <begin position="4"/>
        <end position="92"/>
    </location>
</feature>
<keyword evidence="6 8" id="KW-0443">Lipid metabolism</keyword>
<evidence type="ECO:0000256" key="4">
    <source>
        <dbReference type="ARBA" id="ARBA00022832"/>
    </source>
</evidence>
<evidence type="ECO:0000256" key="5">
    <source>
        <dbReference type="ARBA" id="ARBA00022842"/>
    </source>
</evidence>
<evidence type="ECO:0000313" key="10">
    <source>
        <dbReference type="EMBL" id="WAB80282.1"/>
    </source>
</evidence>
<proteinExistence type="inferred from homology"/>
<evidence type="ECO:0000256" key="6">
    <source>
        <dbReference type="ARBA" id="ARBA00023098"/>
    </source>
</evidence>
<organism evidence="10 11">
    <name type="scientific">Microcella daejeonensis</name>
    <dbReference type="NCBI Taxonomy" id="2994971"/>
    <lineage>
        <taxon>Bacteria</taxon>
        <taxon>Bacillati</taxon>
        <taxon>Actinomycetota</taxon>
        <taxon>Actinomycetes</taxon>
        <taxon>Micrococcales</taxon>
        <taxon>Microbacteriaceae</taxon>
        <taxon>Microcella</taxon>
    </lineage>
</organism>
<dbReference type="GO" id="GO:0000287">
    <property type="term" value="F:magnesium ion binding"/>
    <property type="evidence" value="ECO:0007669"/>
    <property type="project" value="UniProtKB-UniRule"/>
</dbReference>
<dbReference type="InterPro" id="IPR002582">
    <property type="entry name" value="ACPS"/>
</dbReference>
<feature type="binding site" evidence="8">
    <location>
        <position position="50"/>
    </location>
    <ligand>
        <name>Mg(2+)</name>
        <dbReference type="ChEBI" id="CHEBI:18420"/>
    </ligand>
</feature>
<accession>A0A9E8MJL8</accession>
<dbReference type="EMBL" id="CP113089">
    <property type="protein sequence ID" value="WAB80282.1"/>
    <property type="molecule type" value="Genomic_DNA"/>
</dbReference>
<evidence type="ECO:0000313" key="11">
    <source>
        <dbReference type="Proteomes" id="UP001164706"/>
    </source>
</evidence>
<comment type="subcellular location">
    <subcellularLocation>
        <location evidence="8">Cytoplasm</location>
    </subcellularLocation>
</comment>
<dbReference type="GO" id="GO:0008897">
    <property type="term" value="F:holo-[acyl-carrier-protein] synthase activity"/>
    <property type="evidence" value="ECO:0007669"/>
    <property type="project" value="UniProtKB-UniRule"/>
</dbReference>
<evidence type="ECO:0000256" key="7">
    <source>
        <dbReference type="ARBA" id="ARBA00023160"/>
    </source>
</evidence>
<gene>
    <name evidence="8" type="primary">acpS</name>
    <name evidence="10" type="ORF">OVN18_06750</name>
</gene>
<dbReference type="GO" id="GO:0005737">
    <property type="term" value="C:cytoplasm"/>
    <property type="evidence" value="ECO:0007669"/>
    <property type="project" value="UniProtKB-SubCell"/>
</dbReference>
<comment type="catalytic activity">
    <reaction evidence="8">
        <text>apo-[ACP] + CoA = holo-[ACP] + adenosine 3',5'-bisphosphate + H(+)</text>
        <dbReference type="Rhea" id="RHEA:12068"/>
        <dbReference type="Rhea" id="RHEA-COMP:9685"/>
        <dbReference type="Rhea" id="RHEA-COMP:9690"/>
        <dbReference type="ChEBI" id="CHEBI:15378"/>
        <dbReference type="ChEBI" id="CHEBI:29999"/>
        <dbReference type="ChEBI" id="CHEBI:57287"/>
        <dbReference type="ChEBI" id="CHEBI:58343"/>
        <dbReference type="ChEBI" id="CHEBI:64479"/>
        <dbReference type="EC" id="2.7.8.7"/>
    </reaction>
</comment>
<keyword evidence="11" id="KW-1185">Reference proteome</keyword>
<keyword evidence="4 8" id="KW-0276">Fatty acid metabolism</keyword>
<evidence type="ECO:0000259" key="9">
    <source>
        <dbReference type="Pfam" id="PF01648"/>
    </source>
</evidence>
<reference evidence="10" key="1">
    <citation type="submission" date="2022-11" db="EMBL/GenBank/DDBJ databases">
        <title>Description of Microcella daejonensis nov. sp, isolated from riverside soil.</title>
        <authorList>
            <person name="Molina K.M."/>
            <person name="Kim S.B."/>
        </authorList>
    </citation>
    <scope>NUCLEOTIDE SEQUENCE</scope>
    <source>
        <strain evidence="10">MMS21-STM12</strain>
    </source>
</reference>
<comment type="similarity">
    <text evidence="8">Belongs to the P-Pant transferase superfamily. AcpS family.</text>
</comment>
<dbReference type="Gene3D" id="3.90.470.20">
    <property type="entry name" value="4'-phosphopantetheinyl transferase domain"/>
    <property type="match status" value="1"/>
</dbReference>
<dbReference type="Pfam" id="PF01648">
    <property type="entry name" value="ACPS"/>
    <property type="match status" value="1"/>
</dbReference>
<evidence type="ECO:0000256" key="3">
    <source>
        <dbReference type="ARBA" id="ARBA00022723"/>
    </source>
</evidence>
<protein>
    <recommendedName>
        <fullName evidence="8">Holo-[acyl-carrier-protein] synthase</fullName>
        <shortName evidence="8">Holo-ACP synthase</shortName>
        <ecNumber evidence="8">2.7.8.7</ecNumber>
    </recommendedName>
    <alternativeName>
        <fullName evidence="8">4'-phosphopantetheinyl transferase AcpS</fullName>
    </alternativeName>
</protein>
<keyword evidence="7 8" id="KW-0275">Fatty acid biosynthesis</keyword>
<evidence type="ECO:0000256" key="1">
    <source>
        <dbReference type="ARBA" id="ARBA00022516"/>
    </source>
</evidence>
<dbReference type="Proteomes" id="UP001164706">
    <property type="component" value="Chromosome"/>
</dbReference>
<dbReference type="InterPro" id="IPR008278">
    <property type="entry name" value="4-PPantetheinyl_Trfase_dom"/>
</dbReference>
<evidence type="ECO:0000256" key="8">
    <source>
        <dbReference type="HAMAP-Rule" id="MF_00101"/>
    </source>
</evidence>
<keyword evidence="3 8" id="KW-0479">Metal-binding</keyword>
<dbReference type="EC" id="2.7.8.7" evidence="8"/>
<dbReference type="SUPFAM" id="SSF56214">
    <property type="entry name" value="4'-phosphopantetheinyl transferase"/>
    <property type="match status" value="1"/>
</dbReference>
<feature type="binding site" evidence="8">
    <location>
        <position position="8"/>
    </location>
    <ligand>
        <name>Mg(2+)</name>
        <dbReference type="ChEBI" id="CHEBI:18420"/>
    </ligand>
</feature>
<dbReference type="InterPro" id="IPR037143">
    <property type="entry name" value="4-PPantetheinyl_Trfase_dom_sf"/>
</dbReference>
<dbReference type="NCBIfam" id="TIGR00556">
    <property type="entry name" value="pantethn_trn"/>
    <property type="match status" value="1"/>
</dbReference>
<comment type="cofactor">
    <cofactor evidence="8">
        <name>Mg(2+)</name>
        <dbReference type="ChEBI" id="CHEBI:18420"/>
    </cofactor>
</comment>
<sequence>MIAGIGVDVVDLARFERALTRTPGLRARLFTEGERELPLRSLAGRFAAKEALLKALGQTDGVRWHDMAVVAGDDGDPDFALAGRAAEIAAARGIARIHVSMSHDAGIATAFVIAETAGAPEAAAR</sequence>
<dbReference type="GO" id="GO:0006633">
    <property type="term" value="P:fatty acid biosynthetic process"/>
    <property type="evidence" value="ECO:0007669"/>
    <property type="project" value="UniProtKB-UniRule"/>
</dbReference>
<keyword evidence="5 8" id="KW-0460">Magnesium</keyword>